<dbReference type="InterPro" id="IPR036165">
    <property type="entry name" value="YefM-like_sf"/>
</dbReference>
<evidence type="ECO:0000313" key="4">
    <source>
        <dbReference type="EMBL" id="AGA89087.1"/>
    </source>
</evidence>
<dbReference type="STRING" id="765912.Thimo_0215"/>
<dbReference type="HOGENOM" id="CLU_163140_4_0_6"/>
<dbReference type="Proteomes" id="UP000010816">
    <property type="component" value="Chromosome"/>
</dbReference>
<accession>L0GTF4</accession>
<keyword evidence="5" id="KW-1185">Reference proteome</keyword>
<dbReference type="KEGG" id="tmb:Thimo_0215"/>
<dbReference type="SUPFAM" id="SSF143120">
    <property type="entry name" value="YefM-like"/>
    <property type="match status" value="1"/>
</dbReference>
<evidence type="ECO:0000256" key="1">
    <source>
        <dbReference type="ARBA" id="ARBA00009981"/>
    </source>
</evidence>
<evidence type="ECO:0000256" key="3">
    <source>
        <dbReference type="SAM" id="MobiDB-lite"/>
    </source>
</evidence>
<gene>
    <name evidence="4" type="ORF">Thimo_0215</name>
</gene>
<dbReference type="OrthoDB" id="9802003at2"/>
<organism evidence="4 5">
    <name type="scientific">Thioflavicoccus mobilis 8321</name>
    <dbReference type="NCBI Taxonomy" id="765912"/>
    <lineage>
        <taxon>Bacteria</taxon>
        <taxon>Pseudomonadati</taxon>
        <taxon>Pseudomonadota</taxon>
        <taxon>Gammaproteobacteria</taxon>
        <taxon>Chromatiales</taxon>
        <taxon>Chromatiaceae</taxon>
        <taxon>Thioflavicoccus</taxon>
    </lineage>
</organism>
<reference evidence="4 5" key="1">
    <citation type="submission" date="2011-09" db="EMBL/GenBank/DDBJ databases">
        <title>Complete sequence of chromosome of Thioflavicoccus mobilis 8321.</title>
        <authorList>
            <consortium name="US DOE Joint Genome Institute"/>
            <person name="Lucas S."/>
            <person name="Han J."/>
            <person name="Lapidus A."/>
            <person name="Cheng J.-F."/>
            <person name="Goodwin L."/>
            <person name="Pitluck S."/>
            <person name="Peters L."/>
            <person name="Ovchinnikova G."/>
            <person name="Lu M."/>
            <person name="Detter J.C."/>
            <person name="Han C."/>
            <person name="Tapia R."/>
            <person name="Land M."/>
            <person name="Hauser L."/>
            <person name="Kyrpides N."/>
            <person name="Ivanova N."/>
            <person name="Pagani I."/>
            <person name="Vogl K."/>
            <person name="Liu Z."/>
            <person name="Imhoff J."/>
            <person name="Thiel V."/>
            <person name="Frigaard N.-U."/>
            <person name="Bryant D."/>
            <person name="Woyke T."/>
        </authorList>
    </citation>
    <scope>NUCLEOTIDE SEQUENCE [LARGE SCALE GENOMIC DNA]</scope>
    <source>
        <strain evidence="4 5">8321</strain>
    </source>
</reference>
<dbReference type="EMBL" id="CP003051">
    <property type="protein sequence ID" value="AGA89087.1"/>
    <property type="molecule type" value="Genomic_DNA"/>
</dbReference>
<protein>
    <recommendedName>
        <fullName evidence="2">Antitoxin</fullName>
    </recommendedName>
</protein>
<dbReference type="Pfam" id="PF02604">
    <property type="entry name" value="PhdYeFM_antitox"/>
    <property type="match status" value="1"/>
</dbReference>
<feature type="region of interest" description="Disordered" evidence="3">
    <location>
        <begin position="75"/>
        <end position="97"/>
    </location>
</feature>
<dbReference type="Gene3D" id="3.40.1620.10">
    <property type="entry name" value="YefM-like domain"/>
    <property type="match status" value="1"/>
</dbReference>
<evidence type="ECO:0000313" key="5">
    <source>
        <dbReference type="Proteomes" id="UP000010816"/>
    </source>
</evidence>
<dbReference type="eggNOG" id="COG2161">
    <property type="taxonomic scope" value="Bacteria"/>
</dbReference>
<sequence length="97" mass="10586">MNVSAAEFKAKCLKLIDEVADTHEPLVITPLVITKGGEPMAQLVPIEDETSASGYGYMRGRVAIHGEILAPGDEAWSAEAGDEDPLYTDLEDRSRRR</sequence>
<name>L0GTF4_9GAMM</name>
<comment type="similarity">
    <text evidence="1 2">Belongs to the phD/YefM antitoxin family.</text>
</comment>
<dbReference type="InterPro" id="IPR006442">
    <property type="entry name" value="Antitoxin_Phd/YefM"/>
</dbReference>
<evidence type="ECO:0000256" key="2">
    <source>
        <dbReference type="RuleBase" id="RU362080"/>
    </source>
</evidence>
<proteinExistence type="inferred from homology"/>
<dbReference type="PATRIC" id="fig|765912.4.peg.214"/>
<dbReference type="AlphaFoldDB" id="L0GTF4"/>
<comment type="function">
    <text evidence="2">Antitoxin component of a type II toxin-antitoxin (TA) system.</text>
</comment>